<evidence type="ECO:0000313" key="3">
    <source>
        <dbReference type="Proteomes" id="UP000193083"/>
    </source>
</evidence>
<dbReference type="EMBL" id="FXBL01000004">
    <property type="protein sequence ID" value="SMH57531.1"/>
    <property type="molecule type" value="Genomic_DNA"/>
</dbReference>
<dbReference type="OrthoDB" id="8100240at2"/>
<proteinExistence type="predicted"/>
<name>A0A1X7PZC9_9HYPH</name>
<dbReference type="RefSeq" id="WP_085467376.1">
    <property type="nucleotide sequence ID" value="NZ_FXBL01000004.1"/>
</dbReference>
<dbReference type="AlphaFoldDB" id="A0A1X7PZC9"/>
<keyword evidence="3" id="KW-1185">Reference proteome</keyword>
<reference evidence="2 3" key="1">
    <citation type="submission" date="2017-04" db="EMBL/GenBank/DDBJ databases">
        <authorList>
            <person name="Afonso C.L."/>
            <person name="Miller P.J."/>
            <person name="Scott M.A."/>
            <person name="Spackman E."/>
            <person name="Goraichik I."/>
            <person name="Dimitrov K.M."/>
            <person name="Suarez D.L."/>
            <person name="Swayne D.E."/>
        </authorList>
    </citation>
    <scope>NUCLEOTIDE SEQUENCE [LARGE SCALE GENOMIC DNA]</scope>
    <source>
        <strain evidence="2 3">B5P</strain>
    </source>
</reference>
<organism evidence="2 3">
    <name type="scientific">Mesorhizobium australicum</name>
    <dbReference type="NCBI Taxonomy" id="536018"/>
    <lineage>
        <taxon>Bacteria</taxon>
        <taxon>Pseudomonadati</taxon>
        <taxon>Pseudomonadota</taxon>
        <taxon>Alphaproteobacteria</taxon>
        <taxon>Hyphomicrobiales</taxon>
        <taxon>Phyllobacteriaceae</taxon>
        <taxon>Mesorhizobium</taxon>
    </lineage>
</organism>
<gene>
    <name evidence="2" type="ORF">SAMN02982922_5824</name>
</gene>
<keyword evidence="1" id="KW-0472">Membrane</keyword>
<dbReference type="Proteomes" id="UP000193083">
    <property type="component" value="Unassembled WGS sequence"/>
</dbReference>
<keyword evidence="1" id="KW-0812">Transmembrane</keyword>
<sequence length="59" mass="6580">MPRLILLVVCAVAGAIALYKLYQFLRTRQWDWTGVGVAILFILLAIWLRQETGTGGVFG</sequence>
<keyword evidence="1" id="KW-1133">Transmembrane helix</keyword>
<accession>A0A1X7PZC9</accession>
<protein>
    <submittedName>
        <fullName evidence="2">Uncharacterized protein</fullName>
    </submittedName>
</protein>
<feature type="transmembrane region" description="Helical" evidence="1">
    <location>
        <begin position="33"/>
        <end position="49"/>
    </location>
</feature>
<evidence type="ECO:0000256" key="1">
    <source>
        <dbReference type="SAM" id="Phobius"/>
    </source>
</evidence>
<evidence type="ECO:0000313" key="2">
    <source>
        <dbReference type="EMBL" id="SMH57531.1"/>
    </source>
</evidence>